<dbReference type="NCBIfam" id="TIGR02644">
    <property type="entry name" value="Y_phosphoryl"/>
    <property type="match status" value="1"/>
</dbReference>
<evidence type="ECO:0000256" key="1">
    <source>
        <dbReference type="ARBA" id="ARBA00001066"/>
    </source>
</evidence>
<dbReference type="NCBIfam" id="NF004490">
    <property type="entry name" value="PRK05820.1"/>
    <property type="match status" value="1"/>
</dbReference>
<sequence>MRAVDLIRKKRDGGEHTREEIDFLIKGYVRGDIPDYQMAAWAMAVVWRGMTPAETAHLALAMAHSGETADWSAVGGTVVDKHSTGGVGDKTTLVVAPLVASLGVPVAKMSGRGLGHTGGTIDKLESIPGFRTEIGRDELLSIVRRHGVAVVAQSGDLAPADKKLYALRDVTATVESIPLIAASVMSKKIAAGAQAIVLDVKVGSGAFMKTLSEAEALARAMVRIGADVGRKTAAVLTSMDQPLGYAVGNALEVREAIDVLRGGGPADLRELCLRLGAQMVALAGAADDPDAALRLLEAALADGRALAKFREWVAAQGGDPAVADDPASLPSASRVRPVASPADGVVTAIDAEAVGRAAMLLGAGRETKDALVDAAAGVVLRRKRGDAVRAGETLAELHWNAAFDARAAEAERIVAGAFRIGDGPVEPEPVVYCIIDGSDSG</sequence>
<dbReference type="AlphaFoldDB" id="A0A2A6E0P8"/>
<dbReference type="GO" id="GO:0005829">
    <property type="term" value="C:cytosol"/>
    <property type="evidence" value="ECO:0007669"/>
    <property type="project" value="TreeGrafter"/>
</dbReference>
<dbReference type="InterPro" id="IPR018090">
    <property type="entry name" value="Pyrmidine_PPas_bac/euk"/>
</dbReference>
<comment type="caution">
    <text evidence="13">The sequence shown here is derived from an EMBL/GenBank/DDBJ whole genome shotgun (WGS) entry which is preliminary data.</text>
</comment>
<comment type="catalytic activity">
    <reaction evidence="1">
        <text>2'-deoxyuridine + phosphate = 2-deoxy-alpha-D-ribose 1-phosphate + uracil</text>
        <dbReference type="Rhea" id="RHEA:22824"/>
        <dbReference type="ChEBI" id="CHEBI:16450"/>
        <dbReference type="ChEBI" id="CHEBI:17568"/>
        <dbReference type="ChEBI" id="CHEBI:43474"/>
        <dbReference type="ChEBI" id="CHEBI:57259"/>
        <dbReference type="EC" id="2.4.2.2"/>
    </reaction>
</comment>
<keyword evidence="9" id="KW-0808">Transferase</keyword>
<dbReference type="Pfam" id="PF00591">
    <property type="entry name" value="Glycos_transf_3"/>
    <property type="match status" value="1"/>
</dbReference>
<dbReference type="InterPro" id="IPR035902">
    <property type="entry name" value="Nuc_phospho_transferase"/>
</dbReference>
<comment type="cofactor">
    <cofactor evidence="2">
        <name>K(+)</name>
        <dbReference type="ChEBI" id="CHEBI:29103"/>
    </cofactor>
</comment>
<evidence type="ECO:0000256" key="4">
    <source>
        <dbReference type="ARBA" id="ARBA00006915"/>
    </source>
</evidence>
<dbReference type="Proteomes" id="UP000243688">
    <property type="component" value="Unassembled WGS sequence"/>
</dbReference>
<comment type="similarity">
    <text evidence="4">Belongs to the thymidine/pyrimidine-nucleoside phosphorylase family.</text>
</comment>
<dbReference type="PANTHER" id="PTHR10515:SF0">
    <property type="entry name" value="THYMIDINE PHOSPHORYLASE"/>
    <property type="match status" value="1"/>
</dbReference>
<dbReference type="Pfam" id="PF02885">
    <property type="entry name" value="Glycos_trans_3N"/>
    <property type="match status" value="1"/>
</dbReference>
<gene>
    <name evidence="13" type="primary">deoA</name>
    <name evidence="13" type="ORF">BLM47_05210</name>
</gene>
<dbReference type="InterPro" id="IPR036566">
    <property type="entry name" value="PYNP-like_C_sf"/>
</dbReference>
<dbReference type="GO" id="GO:0006206">
    <property type="term" value="P:pyrimidine nucleobase metabolic process"/>
    <property type="evidence" value="ECO:0007669"/>
    <property type="project" value="InterPro"/>
</dbReference>
<dbReference type="PROSITE" id="PS00647">
    <property type="entry name" value="THYMID_PHOSPHORYLASE"/>
    <property type="match status" value="1"/>
</dbReference>
<organism evidence="13 14">
    <name type="scientific">Candidatus Reconcilbacillus cellulovorans</name>
    <dbReference type="NCBI Taxonomy" id="1906605"/>
    <lineage>
        <taxon>Bacteria</taxon>
        <taxon>Bacillati</taxon>
        <taxon>Bacillota</taxon>
        <taxon>Bacilli</taxon>
        <taxon>Bacillales</taxon>
        <taxon>Paenibacillaceae</taxon>
        <taxon>Candidatus Reconcilbacillus</taxon>
    </lineage>
</organism>
<dbReference type="InterPro" id="IPR013102">
    <property type="entry name" value="PYNP_C"/>
</dbReference>
<evidence type="ECO:0000256" key="10">
    <source>
        <dbReference type="ARBA" id="ARBA00048453"/>
    </source>
</evidence>
<dbReference type="InterPro" id="IPR017872">
    <property type="entry name" value="Pyrmidine_PPase_CS"/>
</dbReference>
<evidence type="ECO:0000256" key="9">
    <source>
        <dbReference type="ARBA" id="ARBA00022679"/>
    </source>
</evidence>
<comment type="subunit">
    <text evidence="5">Homodimer.</text>
</comment>
<dbReference type="GO" id="GO:0006213">
    <property type="term" value="P:pyrimidine nucleoside metabolic process"/>
    <property type="evidence" value="ECO:0007669"/>
    <property type="project" value="InterPro"/>
</dbReference>
<dbReference type="Gene3D" id="3.40.1030.10">
    <property type="entry name" value="Nucleoside phosphorylase/phosphoribosyltransferase catalytic domain"/>
    <property type="match status" value="1"/>
</dbReference>
<feature type="domain" description="Pyrimidine nucleoside phosphorylase C-terminal" evidence="12">
    <location>
        <begin position="345"/>
        <end position="421"/>
    </location>
</feature>
<evidence type="ECO:0000256" key="7">
    <source>
        <dbReference type="ARBA" id="ARBA00014680"/>
    </source>
</evidence>
<keyword evidence="8" id="KW-0328">Glycosyltransferase</keyword>
<dbReference type="PIRSF" id="PIRSF000478">
    <property type="entry name" value="TP_PyNP"/>
    <property type="match status" value="1"/>
</dbReference>
<reference evidence="13 14" key="1">
    <citation type="submission" date="2016-12" db="EMBL/GenBank/DDBJ databases">
        <title>Candidatus Reconcilibacillus cellulovorans genome.</title>
        <authorList>
            <person name="Kolinko S."/>
            <person name="Wu Y.-W."/>
            <person name="Tachea F."/>
            <person name="Denzel E."/>
            <person name="Hiras J."/>
            <person name="Baecker N."/>
            <person name="Chan L.J."/>
            <person name="Eichorst S.A."/>
            <person name="Frey D."/>
            <person name="Adams P.D."/>
            <person name="Pray T."/>
            <person name="Tanjore D."/>
            <person name="Petzold C.J."/>
            <person name="Gladden J.M."/>
            <person name="Simmons B.A."/>
            <person name="Singer S.W."/>
        </authorList>
    </citation>
    <scope>NUCLEOTIDE SEQUENCE [LARGE SCALE GENOMIC DNA]</scope>
    <source>
        <strain evidence="13">JTherm</strain>
    </source>
</reference>
<dbReference type="InterPro" id="IPR017459">
    <property type="entry name" value="Glycosyl_Trfase_fam3_N_dom"/>
</dbReference>
<dbReference type="Pfam" id="PF07831">
    <property type="entry name" value="PYNP_C"/>
    <property type="match status" value="1"/>
</dbReference>
<dbReference type="SUPFAM" id="SSF54680">
    <property type="entry name" value="Pyrimidine nucleoside phosphorylase C-terminal domain"/>
    <property type="match status" value="1"/>
</dbReference>
<comment type="catalytic activity">
    <reaction evidence="11">
        <text>thymidine + phosphate = 2-deoxy-alpha-D-ribose 1-phosphate + thymine</text>
        <dbReference type="Rhea" id="RHEA:16037"/>
        <dbReference type="ChEBI" id="CHEBI:17748"/>
        <dbReference type="ChEBI" id="CHEBI:17821"/>
        <dbReference type="ChEBI" id="CHEBI:43474"/>
        <dbReference type="ChEBI" id="CHEBI:57259"/>
        <dbReference type="EC" id="2.4.2.2"/>
    </reaction>
</comment>
<proteinExistence type="inferred from homology"/>
<dbReference type="Gene3D" id="1.20.970.10">
    <property type="entry name" value="Transferase, Pyrimidine Nucleoside Phosphorylase, Chain C"/>
    <property type="match status" value="1"/>
</dbReference>
<evidence type="ECO:0000256" key="3">
    <source>
        <dbReference type="ARBA" id="ARBA00003877"/>
    </source>
</evidence>
<dbReference type="SUPFAM" id="SSF52418">
    <property type="entry name" value="Nucleoside phosphorylase/phosphoribosyltransferase catalytic domain"/>
    <property type="match status" value="1"/>
</dbReference>
<evidence type="ECO:0000259" key="12">
    <source>
        <dbReference type="SMART" id="SM00941"/>
    </source>
</evidence>
<dbReference type="InterPro" id="IPR000312">
    <property type="entry name" value="Glycosyl_Trfase_fam3"/>
</dbReference>
<dbReference type="InterPro" id="IPR036320">
    <property type="entry name" value="Glycosyl_Trfase_fam3_N_dom_sf"/>
</dbReference>
<accession>A0A2A6E0P8</accession>
<evidence type="ECO:0000256" key="2">
    <source>
        <dbReference type="ARBA" id="ARBA00001958"/>
    </source>
</evidence>
<dbReference type="PANTHER" id="PTHR10515">
    <property type="entry name" value="THYMIDINE PHOSPHORYLASE"/>
    <property type="match status" value="1"/>
</dbReference>
<name>A0A2A6E0P8_9BACL</name>
<comment type="function">
    <text evidence="3">Catalyzes phosphorolysis of the pyrimidine nucleosides uridine, thymidine and 2'-deoxyuridine with the formation of the corresponding pyrimidine base and ribose-1-phosphate.</text>
</comment>
<protein>
    <recommendedName>
        <fullName evidence="7">Pyrimidine-nucleoside phosphorylase</fullName>
        <ecNumber evidence="6">2.4.2.2</ecNumber>
    </recommendedName>
</protein>
<dbReference type="GO" id="GO:0004645">
    <property type="term" value="F:1,4-alpha-oligoglucan phosphorylase activity"/>
    <property type="evidence" value="ECO:0007669"/>
    <property type="project" value="InterPro"/>
</dbReference>
<dbReference type="FunFam" id="3.40.1030.10:FF:000003">
    <property type="entry name" value="Pyrimidine-nucleoside phosphorylase"/>
    <property type="match status" value="1"/>
</dbReference>
<dbReference type="EMBL" id="MOXJ01000008">
    <property type="protein sequence ID" value="PDO10898.1"/>
    <property type="molecule type" value="Genomic_DNA"/>
</dbReference>
<dbReference type="InterPro" id="IPR000053">
    <property type="entry name" value="Thymidine/pyrmidine_PPase"/>
</dbReference>
<evidence type="ECO:0000256" key="11">
    <source>
        <dbReference type="ARBA" id="ARBA00048525"/>
    </source>
</evidence>
<dbReference type="SUPFAM" id="SSF47648">
    <property type="entry name" value="Nucleoside phosphorylase/phosphoribosyltransferase N-terminal domain"/>
    <property type="match status" value="1"/>
</dbReference>
<dbReference type="EC" id="2.4.2.2" evidence="6"/>
<evidence type="ECO:0000256" key="8">
    <source>
        <dbReference type="ARBA" id="ARBA00022676"/>
    </source>
</evidence>
<evidence type="ECO:0000313" key="13">
    <source>
        <dbReference type="EMBL" id="PDO10898.1"/>
    </source>
</evidence>
<comment type="catalytic activity">
    <reaction evidence="10">
        <text>uridine + phosphate = alpha-D-ribose 1-phosphate + uracil</text>
        <dbReference type="Rhea" id="RHEA:24388"/>
        <dbReference type="ChEBI" id="CHEBI:16704"/>
        <dbReference type="ChEBI" id="CHEBI:17568"/>
        <dbReference type="ChEBI" id="CHEBI:43474"/>
        <dbReference type="ChEBI" id="CHEBI:57720"/>
        <dbReference type="EC" id="2.4.2.2"/>
    </reaction>
</comment>
<dbReference type="NCBIfam" id="NF004747">
    <property type="entry name" value="PRK06078.1"/>
    <property type="match status" value="1"/>
</dbReference>
<evidence type="ECO:0000256" key="6">
    <source>
        <dbReference type="ARBA" id="ARBA00011889"/>
    </source>
</evidence>
<dbReference type="Gene3D" id="3.90.1170.30">
    <property type="entry name" value="Pyrimidine nucleoside phosphorylase-like, C-terminal domain"/>
    <property type="match status" value="1"/>
</dbReference>
<evidence type="ECO:0000313" key="14">
    <source>
        <dbReference type="Proteomes" id="UP000243688"/>
    </source>
</evidence>
<dbReference type="GO" id="GO:0009032">
    <property type="term" value="F:thymidine phosphorylase activity"/>
    <property type="evidence" value="ECO:0007669"/>
    <property type="project" value="TreeGrafter"/>
</dbReference>
<evidence type="ECO:0000256" key="5">
    <source>
        <dbReference type="ARBA" id="ARBA00011738"/>
    </source>
</evidence>
<dbReference type="SMART" id="SM00941">
    <property type="entry name" value="PYNP_C"/>
    <property type="match status" value="1"/>
</dbReference>